<evidence type="ECO:0000313" key="2">
    <source>
        <dbReference type="EMBL" id="KAJ8437832.1"/>
    </source>
</evidence>
<gene>
    <name evidence="2" type="ORF">Cgig2_000386</name>
</gene>
<evidence type="ECO:0000313" key="3">
    <source>
        <dbReference type="Proteomes" id="UP001153076"/>
    </source>
</evidence>
<dbReference type="EMBL" id="JAKOGI010000277">
    <property type="protein sequence ID" value="KAJ8437832.1"/>
    <property type="molecule type" value="Genomic_DNA"/>
</dbReference>
<feature type="compositionally biased region" description="Polar residues" evidence="1">
    <location>
        <begin position="163"/>
        <end position="174"/>
    </location>
</feature>
<proteinExistence type="predicted"/>
<protein>
    <submittedName>
        <fullName evidence="2">Uncharacterized protein</fullName>
    </submittedName>
</protein>
<dbReference type="Proteomes" id="UP001153076">
    <property type="component" value="Unassembled WGS sequence"/>
</dbReference>
<evidence type="ECO:0000256" key="1">
    <source>
        <dbReference type="SAM" id="MobiDB-lite"/>
    </source>
</evidence>
<sequence length="217" mass="23690">MWFSEITVCSNQLLTLGLILNAEMTVRFGIRSYQNSYLQKPVCLNIDTTEPLPGSLTIAKGKRSLRVSTIYEGLHENWVTVTPKKRIKSKSIFHSSKTLGFYPSPAGPILVVPSVEIGSLSDEGPPGTNTHTIINDEVTGVGNLAPNRAEGSVLANPKALASQPVSPINLNPLNAMTDDKANEDKEDDTDNVDIFPNLHNIEDVEMSSDSSKRKRSE</sequence>
<dbReference type="AlphaFoldDB" id="A0A9Q1QD69"/>
<keyword evidence="3" id="KW-1185">Reference proteome</keyword>
<reference evidence="2" key="1">
    <citation type="submission" date="2022-04" db="EMBL/GenBank/DDBJ databases">
        <title>Carnegiea gigantea Genome sequencing and assembly v2.</title>
        <authorList>
            <person name="Copetti D."/>
            <person name="Sanderson M.J."/>
            <person name="Burquez A."/>
            <person name="Wojciechowski M.F."/>
        </authorList>
    </citation>
    <scope>NUCLEOTIDE SEQUENCE</scope>
    <source>
        <strain evidence="2">SGP5-SGP5p</strain>
        <tissue evidence="2">Aerial part</tissue>
    </source>
</reference>
<feature type="region of interest" description="Disordered" evidence="1">
    <location>
        <begin position="163"/>
        <end position="217"/>
    </location>
</feature>
<comment type="caution">
    <text evidence="2">The sequence shown here is derived from an EMBL/GenBank/DDBJ whole genome shotgun (WGS) entry which is preliminary data.</text>
</comment>
<organism evidence="2 3">
    <name type="scientific">Carnegiea gigantea</name>
    <dbReference type="NCBI Taxonomy" id="171969"/>
    <lineage>
        <taxon>Eukaryota</taxon>
        <taxon>Viridiplantae</taxon>
        <taxon>Streptophyta</taxon>
        <taxon>Embryophyta</taxon>
        <taxon>Tracheophyta</taxon>
        <taxon>Spermatophyta</taxon>
        <taxon>Magnoliopsida</taxon>
        <taxon>eudicotyledons</taxon>
        <taxon>Gunneridae</taxon>
        <taxon>Pentapetalae</taxon>
        <taxon>Caryophyllales</taxon>
        <taxon>Cactineae</taxon>
        <taxon>Cactaceae</taxon>
        <taxon>Cactoideae</taxon>
        <taxon>Echinocereeae</taxon>
        <taxon>Carnegiea</taxon>
    </lineage>
</organism>
<name>A0A9Q1QD69_9CARY</name>
<accession>A0A9Q1QD69</accession>